<dbReference type="EMBL" id="JAWDJX010000035">
    <property type="protein sequence ID" value="KAK3050055.1"/>
    <property type="molecule type" value="Genomic_DNA"/>
</dbReference>
<keyword evidence="3" id="KW-1133">Transmembrane helix</keyword>
<feature type="region of interest" description="Disordered" evidence="2">
    <location>
        <begin position="1"/>
        <end position="123"/>
    </location>
</feature>
<dbReference type="Proteomes" id="UP001271007">
    <property type="component" value="Unassembled WGS sequence"/>
</dbReference>
<sequence length="320" mass="36558">MADMIPNRVRSDLGHHKRSSRHTVSRRLRSGTEGHHHRQHAKEKVQSAIDLKPPITFDHILRRDKKDSDSSRRGSSNPQQQQQPSQQPNSTRNVTPILEKPVRPEDVAKAKKENERREEELRQSLKDVEEVGMSSTRQLDGTYYAILEKASMLRSTVASLQQLADESRRMHSSFADDTKKLENNTEQSVQSFGQFKPQEKKINDLVSKLEDARGRTNQLNDQLESARLRVEAYEGRENEKATRRRARLNITWVTLLGVLLLVLSILLAKNRRAVGKQLDVVSERLVGLADVVDDVVAPLSSRLRPSPSEDPYLQKLFDKL</sequence>
<evidence type="ECO:0000256" key="1">
    <source>
        <dbReference type="SAM" id="Coils"/>
    </source>
</evidence>
<proteinExistence type="predicted"/>
<feature type="compositionally biased region" description="Basic and acidic residues" evidence="2">
    <location>
        <begin position="59"/>
        <end position="72"/>
    </location>
</feature>
<keyword evidence="3" id="KW-0472">Membrane</keyword>
<feature type="compositionally biased region" description="Low complexity" evidence="2">
    <location>
        <begin position="73"/>
        <end position="93"/>
    </location>
</feature>
<feature type="compositionally biased region" description="Basic and acidic residues" evidence="2">
    <location>
        <begin position="100"/>
        <end position="123"/>
    </location>
</feature>
<comment type="caution">
    <text evidence="4">The sequence shown here is derived from an EMBL/GenBank/DDBJ whole genome shotgun (WGS) entry which is preliminary data.</text>
</comment>
<feature type="transmembrane region" description="Helical" evidence="3">
    <location>
        <begin position="250"/>
        <end position="268"/>
    </location>
</feature>
<keyword evidence="1" id="KW-0175">Coiled coil</keyword>
<feature type="compositionally biased region" description="Basic residues" evidence="2">
    <location>
        <begin position="15"/>
        <end position="41"/>
    </location>
</feature>
<gene>
    <name evidence="4" type="ORF">LTR09_008710</name>
</gene>
<evidence type="ECO:0000256" key="3">
    <source>
        <dbReference type="SAM" id="Phobius"/>
    </source>
</evidence>
<organism evidence="4 5">
    <name type="scientific">Extremus antarcticus</name>
    <dbReference type="NCBI Taxonomy" id="702011"/>
    <lineage>
        <taxon>Eukaryota</taxon>
        <taxon>Fungi</taxon>
        <taxon>Dikarya</taxon>
        <taxon>Ascomycota</taxon>
        <taxon>Pezizomycotina</taxon>
        <taxon>Dothideomycetes</taxon>
        <taxon>Dothideomycetidae</taxon>
        <taxon>Mycosphaerellales</taxon>
        <taxon>Extremaceae</taxon>
        <taxon>Extremus</taxon>
    </lineage>
</organism>
<dbReference type="AlphaFoldDB" id="A0AAJ0DA46"/>
<evidence type="ECO:0000256" key="2">
    <source>
        <dbReference type="SAM" id="MobiDB-lite"/>
    </source>
</evidence>
<name>A0AAJ0DA46_9PEZI</name>
<feature type="coiled-coil region" evidence="1">
    <location>
        <begin position="202"/>
        <end position="236"/>
    </location>
</feature>
<protein>
    <submittedName>
        <fullName evidence="4">Uncharacterized protein</fullName>
    </submittedName>
</protein>
<evidence type="ECO:0000313" key="5">
    <source>
        <dbReference type="Proteomes" id="UP001271007"/>
    </source>
</evidence>
<keyword evidence="5" id="KW-1185">Reference proteome</keyword>
<accession>A0AAJ0DA46</accession>
<reference evidence="4" key="1">
    <citation type="submission" date="2023-04" db="EMBL/GenBank/DDBJ databases">
        <title>Black Yeasts Isolated from many extreme environments.</title>
        <authorList>
            <person name="Coleine C."/>
            <person name="Stajich J.E."/>
            <person name="Selbmann L."/>
        </authorList>
    </citation>
    <scope>NUCLEOTIDE SEQUENCE</scope>
    <source>
        <strain evidence="4">CCFEE 5312</strain>
    </source>
</reference>
<keyword evidence="3" id="KW-0812">Transmembrane</keyword>
<evidence type="ECO:0000313" key="4">
    <source>
        <dbReference type="EMBL" id="KAK3050055.1"/>
    </source>
</evidence>